<feature type="repeat" description="ANK" evidence="3">
    <location>
        <begin position="479"/>
        <end position="515"/>
    </location>
</feature>
<feature type="compositionally biased region" description="Basic and acidic residues" evidence="4">
    <location>
        <begin position="582"/>
        <end position="591"/>
    </location>
</feature>
<dbReference type="Proteomes" id="UP000694844">
    <property type="component" value="Chromosome 8"/>
</dbReference>
<feature type="repeat" description="ANK" evidence="3">
    <location>
        <begin position="43"/>
        <end position="78"/>
    </location>
</feature>
<organism evidence="5 6">
    <name type="scientific">Crassostrea virginica</name>
    <name type="common">Eastern oyster</name>
    <dbReference type="NCBI Taxonomy" id="6565"/>
    <lineage>
        <taxon>Eukaryota</taxon>
        <taxon>Metazoa</taxon>
        <taxon>Spiralia</taxon>
        <taxon>Lophotrochozoa</taxon>
        <taxon>Mollusca</taxon>
        <taxon>Bivalvia</taxon>
        <taxon>Autobranchia</taxon>
        <taxon>Pteriomorphia</taxon>
        <taxon>Ostreida</taxon>
        <taxon>Ostreoidea</taxon>
        <taxon>Ostreidae</taxon>
        <taxon>Crassostrea</taxon>
    </lineage>
</organism>
<dbReference type="GeneID" id="111106465"/>
<evidence type="ECO:0000313" key="6">
    <source>
        <dbReference type="RefSeq" id="XP_022296865.1"/>
    </source>
</evidence>
<dbReference type="Pfam" id="PF12796">
    <property type="entry name" value="Ank_2"/>
    <property type="match status" value="3"/>
</dbReference>
<keyword evidence="2 3" id="KW-0040">ANK repeat</keyword>
<dbReference type="PROSITE" id="PS50088">
    <property type="entry name" value="ANK_REPEAT"/>
    <property type="match status" value="8"/>
</dbReference>
<dbReference type="OrthoDB" id="2157354at2759"/>
<accession>A0A8B8B0C5</accession>
<dbReference type="SMART" id="SM00248">
    <property type="entry name" value="ANK"/>
    <property type="match status" value="12"/>
</dbReference>
<sequence length="767" mass="85778">MSRFPAKPDDEDDKKDVYEACLAGRVEELLRLVGTDANMIVKDGQRPLHVVATSGREDMVAVIEALLKTGSDVNATTTTDEDTVLHLVIKHAVLRLAFQSCLMILEHNPDLDIRNKNLRTPYDVAMAQEYFELANVLDGSMTPEEAREYYKKSIGDLYGGRLIEAVMNDNETEALDCVIQGADCNRVNKHGAGAIHYLFTDLYHHPPLKLLTKMVECGADVNLRDYEGDTALNLAIKKTSLRPDNTMYNVVDQLLKWGANPTHKDLDGNDALALAENRKYLDVVKLLKRQKTTMIAPPHEPPAASPRQESITSAIQEDDSDELEALLQDPDANLNVPNSMGLFPLHVAILRINPVSRNDMVRRILNKGADINVKAVPRATGKSLLKAGNTPLHMSVARDQLDTVRILLTYNPAISPTNNEGLTPYNYAEQNGNAEMMRLLQEHQRNAERRDDPNQVNQQKELQRLLKDPEANVNVPNSSGLFPLHLAIMENDPMIRETYVRRLISLGANVNAKAIPRMQGKVLLKEGNTPLHMAAIRKQVKIAKILLNSKAQRHMENSDGKKPYDYAESNKDEQMMTLLKEYKGEQATTEKKPRKPPLTSRDLEPKKLQEKGRTKSFDEVGGIDERRREQDGLDEIINDPDANVNIRNANGLYPIHQAIMRNDPIERNQLIQSLMNKGADVNSRALKSGNTPLHLAVSRGQLGTVKLLLGYRPMFSVPNLAGKTPYAIAEEGNKMEILSLLESYKRNVVDKRKSNAAIRDKANCTVS</sequence>
<dbReference type="SUPFAM" id="SSF48403">
    <property type="entry name" value="Ankyrin repeat"/>
    <property type="match status" value="3"/>
</dbReference>
<dbReference type="Gene3D" id="1.25.40.20">
    <property type="entry name" value="Ankyrin repeat-containing domain"/>
    <property type="match status" value="5"/>
</dbReference>
<feature type="repeat" description="ANK" evidence="3">
    <location>
        <begin position="420"/>
        <end position="452"/>
    </location>
</feature>
<dbReference type="PRINTS" id="PR01415">
    <property type="entry name" value="ANKYRIN"/>
</dbReference>
<name>A0A8B8B0C5_CRAVI</name>
<dbReference type="RefSeq" id="XP_022296865.1">
    <property type="nucleotide sequence ID" value="XM_022441157.1"/>
</dbReference>
<reference evidence="6" key="1">
    <citation type="submission" date="2025-08" db="UniProtKB">
        <authorList>
            <consortium name="RefSeq"/>
        </authorList>
    </citation>
    <scope>IDENTIFICATION</scope>
    <source>
        <tissue evidence="6">Whole sample</tissue>
    </source>
</reference>
<dbReference type="InterPro" id="IPR036770">
    <property type="entry name" value="Ankyrin_rpt-contain_sf"/>
</dbReference>
<dbReference type="PROSITE" id="PS50297">
    <property type="entry name" value="ANK_REP_REGION"/>
    <property type="match status" value="6"/>
</dbReference>
<feature type="repeat" description="ANK" evidence="3">
    <location>
        <begin position="387"/>
        <end position="419"/>
    </location>
</feature>
<evidence type="ECO:0000256" key="2">
    <source>
        <dbReference type="ARBA" id="ARBA00023043"/>
    </source>
</evidence>
<feature type="compositionally biased region" description="Basic and acidic residues" evidence="4">
    <location>
        <begin position="601"/>
        <end position="627"/>
    </location>
</feature>
<evidence type="ECO:0000256" key="1">
    <source>
        <dbReference type="ARBA" id="ARBA00022737"/>
    </source>
</evidence>
<keyword evidence="5" id="KW-1185">Reference proteome</keyword>
<proteinExistence type="predicted"/>
<dbReference type="PANTHER" id="PTHR24198">
    <property type="entry name" value="ANKYRIN REPEAT AND PROTEIN KINASE DOMAIN-CONTAINING PROTEIN"/>
    <property type="match status" value="1"/>
</dbReference>
<feature type="repeat" description="ANK" evidence="3">
    <location>
        <begin position="340"/>
        <end position="376"/>
    </location>
</feature>
<protein>
    <submittedName>
        <fullName evidence="6">Tankyrase-1-like isoform X7</fullName>
    </submittedName>
</protein>
<feature type="region of interest" description="Disordered" evidence="4">
    <location>
        <begin position="582"/>
        <end position="627"/>
    </location>
</feature>
<feature type="repeat" description="ANK" evidence="3">
    <location>
        <begin position="688"/>
        <end position="709"/>
    </location>
</feature>
<feature type="repeat" description="ANK" evidence="3">
    <location>
        <begin position="650"/>
        <end position="686"/>
    </location>
</feature>
<feature type="repeat" description="ANK" evidence="3">
    <location>
        <begin position="526"/>
        <end position="558"/>
    </location>
</feature>
<gene>
    <name evidence="6" type="primary">LOC111106465</name>
</gene>
<evidence type="ECO:0000256" key="4">
    <source>
        <dbReference type="SAM" id="MobiDB-lite"/>
    </source>
</evidence>
<keyword evidence="1" id="KW-0677">Repeat</keyword>
<dbReference type="AlphaFoldDB" id="A0A8B8B0C5"/>
<evidence type="ECO:0000256" key="3">
    <source>
        <dbReference type="PROSITE-ProRule" id="PRU00023"/>
    </source>
</evidence>
<dbReference type="Pfam" id="PF00023">
    <property type="entry name" value="Ank"/>
    <property type="match status" value="3"/>
</dbReference>
<evidence type="ECO:0000313" key="5">
    <source>
        <dbReference type="Proteomes" id="UP000694844"/>
    </source>
</evidence>
<dbReference type="InterPro" id="IPR002110">
    <property type="entry name" value="Ankyrin_rpt"/>
</dbReference>
<dbReference type="PANTHER" id="PTHR24198:SF165">
    <property type="entry name" value="ANKYRIN REPEAT-CONTAINING PROTEIN-RELATED"/>
    <property type="match status" value="1"/>
</dbReference>